<protein>
    <submittedName>
        <fullName evidence="3">Retrovirus-related Pol polyprotein from transposon 17.6</fullName>
    </submittedName>
</protein>
<feature type="domain" description="Reverse transcriptase/retrotransposon-derived protein RNase H-like" evidence="2">
    <location>
        <begin position="133"/>
        <end position="216"/>
    </location>
</feature>
<accession>A0A371I8Q0</accession>
<dbReference type="PANTHER" id="PTHR35046:SF26">
    <property type="entry name" value="RNA-DIRECTED DNA POLYMERASE"/>
    <property type="match status" value="1"/>
</dbReference>
<reference evidence="3" key="1">
    <citation type="submission" date="2018-05" db="EMBL/GenBank/DDBJ databases">
        <title>Draft genome of Mucuna pruriens seed.</title>
        <authorList>
            <person name="Nnadi N.E."/>
            <person name="Vos R."/>
            <person name="Hasami M.H."/>
            <person name="Devisetty U.K."/>
            <person name="Aguiy J.C."/>
        </authorList>
    </citation>
    <scope>NUCLEOTIDE SEQUENCE [LARGE SCALE GENOMIC DNA]</scope>
    <source>
        <strain evidence="3">JCA_2017</strain>
    </source>
</reference>
<proteinExistence type="predicted"/>
<evidence type="ECO:0000313" key="3">
    <source>
        <dbReference type="EMBL" id="RDY11417.1"/>
    </source>
</evidence>
<dbReference type="InterPro" id="IPR041577">
    <property type="entry name" value="RT_RNaseH_2"/>
</dbReference>
<evidence type="ECO:0000256" key="1">
    <source>
        <dbReference type="SAM" id="MobiDB-lite"/>
    </source>
</evidence>
<comment type="caution">
    <text evidence="3">The sequence shown here is derived from an EMBL/GenBank/DDBJ whole genome shotgun (WGS) entry which is preliminary data.</text>
</comment>
<dbReference type="AlphaFoldDB" id="A0A371I8Q0"/>
<dbReference type="Pfam" id="PF17919">
    <property type="entry name" value="RT_RNaseH_2"/>
    <property type="match status" value="1"/>
</dbReference>
<dbReference type="PANTHER" id="PTHR35046">
    <property type="entry name" value="ZINC KNUCKLE (CCHC-TYPE) FAMILY PROTEIN"/>
    <property type="match status" value="1"/>
</dbReference>
<sequence>MSLRATLSNKVAYKMNAKKGKEIQKQVGKSLEKGWILRKETLFANLEKYIFLANEVILLDFVVGSYGVKVDREKVKVIQDWPTPKTVEEVKNFHGLTRFYKRFVKDVSTLISPINEIVKKKYGFKVGGGSKVLKERLTQALILTFSNFSKSFELECDSSSVGIRVVLLQEGHSIANFSEKLKGAHLNYSTYDQELYAPIRALQTWQHYLLPKEFVIHRKRLCVPMSSIRQFLMQEEHEGGLMGVPGKKEEENVEATTNPLFVGGGHDGRNGVLDGVAERQEEHGNDNKVEETKALWGSMTRGRSKRLEEEF</sequence>
<feature type="compositionally biased region" description="Basic and acidic residues" evidence="1">
    <location>
        <begin position="276"/>
        <end position="293"/>
    </location>
</feature>
<dbReference type="Gene3D" id="3.30.70.270">
    <property type="match status" value="1"/>
</dbReference>
<dbReference type="InterPro" id="IPR043502">
    <property type="entry name" value="DNA/RNA_pol_sf"/>
</dbReference>
<feature type="non-terminal residue" evidence="3">
    <location>
        <position position="1"/>
    </location>
</feature>
<organism evidence="3 4">
    <name type="scientific">Mucuna pruriens</name>
    <name type="common">Velvet bean</name>
    <name type="synonym">Dolichos pruriens</name>
    <dbReference type="NCBI Taxonomy" id="157652"/>
    <lineage>
        <taxon>Eukaryota</taxon>
        <taxon>Viridiplantae</taxon>
        <taxon>Streptophyta</taxon>
        <taxon>Embryophyta</taxon>
        <taxon>Tracheophyta</taxon>
        <taxon>Spermatophyta</taxon>
        <taxon>Magnoliopsida</taxon>
        <taxon>eudicotyledons</taxon>
        <taxon>Gunneridae</taxon>
        <taxon>Pentapetalae</taxon>
        <taxon>rosids</taxon>
        <taxon>fabids</taxon>
        <taxon>Fabales</taxon>
        <taxon>Fabaceae</taxon>
        <taxon>Papilionoideae</taxon>
        <taxon>50 kb inversion clade</taxon>
        <taxon>NPAAA clade</taxon>
        <taxon>indigoferoid/millettioid clade</taxon>
        <taxon>Phaseoleae</taxon>
        <taxon>Mucuna</taxon>
    </lineage>
</organism>
<evidence type="ECO:0000259" key="2">
    <source>
        <dbReference type="Pfam" id="PF17919"/>
    </source>
</evidence>
<name>A0A371I8Q0_MUCPR</name>
<dbReference type="EMBL" id="QJKJ01000640">
    <property type="protein sequence ID" value="RDY11417.1"/>
    <property type="molecule type" value="Genomic_DNA"/>
</dbReference>
<feature type="region of interest" description="Disordered" evidence="1">
    <location>
        <begin position="258"/>
        <end position="311"/>
    </location>
</feature>
<dbReference type="InterPro" id="IPR043128">
    <property type="entry name" value="Rev_trsase/Diguanyl_cyclase"/>
</dbReference>
<gene>
    <name evidence="3" type="primary">pol</name>
    <name evidence="3" type="ORF">CR513_03912</name>
</gene>
<dbReference type="SUPFAM" id="SSF56672">
    <property type="entry name" value="DNA/RNA polymerases"/>
    <property type="match status" value="1"/>
</dbReference>
<dbReference type="OrthoDB" id="2020560at2759"/>
<evidence type="ECO:0000313" key="4">
    <source>
        <dbReference type="Proteomes" id="UP000257109"/>
    </source>
</evidence>
<keyword evidence="4" id="KW-1185">Reference proteome</keyword>
<dbReference type="Proteomes" id="UP000257109">
    <property type="component" value="Unassembled WGS sequence"/>
</dbReference>